<gene>
    <name evidence="2" type="ORF">B0G85_1979</name>
</gene>
<protein>
    <submittedName>
        <fullName evidence="2">Putative PIN family toxin of toxin-antitoxin system</fullName>
    </submittedName>
</protein>
<dbReference type="Pfam" id="PF13470">
    <property type="entry name" value="PIN_3"/>
    <property type="match status" value="1"/>
</dbReference>
<dbReference type="InterPro" id="IPR002716">
    <property type="entry name" value="PIN_dom"/>
</dbReference>
<evidence type="ECO:0000313" key="2">
    <source>
        <dbReference type="EMBL" id="PJI76770.1"/>
    </source>
</evidence>
<evidence type="ECO:0000313" key="3">
    <source>
        <dbReference type="Proteomes" id="UP000229366"/>
    </source>
</evidence>
<evidence type="ECO:0000259" key="1">
    <source>
        <dbReference type="Pfam" id="PF13470"/>
    </source>
</evidence>
<dbReference type="Proteomes" id="UP000229366">
    <property type="component" value="Unassembled WGS sequence"/>
</dbReference>
<proteinExistence type="predicted"/>
<dbReference type="AlphaFoldDB" id="A0A2M8VIT6"/>
<dbReference type="NCBIfam" id="TIGR00305">
    <property type="entry name" value="putative toxin-antitoxin system toxin component, PIN family"/>
    <property type="match status" value="1"/>
</dbReference>
<dbReference type="PANTHER" id="PTHR34610">
    <property type="entry name" value="SSL7007 PROTEIN"/>
    <property type="match status" value="1"/>
</dbReference>
<keyword evidence="3" id="KW-1185">Reference proteome</keyword>
<dbReference type="PANTHER" id="PTHR34610:SF3">
    <property type="entry name" value="SSL7007 PROTEIN"/>
    <property type="match status" value="1"/>
</dbReference>
<reference evidence="2 3" key="1">
    <citation type="submission" date="2017-11" db="EMBL/GenBank/DDBJ databases">
        <title>Genomic Encyclopedia of Type Strains, Phase III (KMG-III): the genomes of soil and plant-associated and newly described type strains.</title>
        <authorList>
            <person name="Whitman W."/>
        </authorList>
    </citation>
    <scope>NUCLEOTIDE SEQUENCE [LARGE SCALE GENOMIC DNA]</scope>
    <source>
        <strain evidence="2 3">UB-Domo-W1</strain>
    </source>
</reference>
<dbReference type="EMBL" id="PGTX01000006">
    <property type="protein sequence ID" value="PJI76770.1"/>
    <property type="molecule type" value="Genomic_DNA"/>
</dbReference>
<comment type="caution">
    <text evidence="2">The sequence shown here is derived from an EMBL/GenBank/DDBJ whole genome shotgun (WGS) entry which is preliminary data.</text>
</comment>
<dbReference type="OrthoDB" id="9802272at2"/>
<feature type="domain" description="PIN" evidence="1">
    <location>
        <begin position="4"/>
        <end position="114"/>
    </location>
</feature>
<dbReference type="SUPFAM" id="SSF88723">
    <property type="entry name" value="PIN domain-like"/>
    <property type="match status" value="1"/>
</dbReference>
<name>A0A2M8VIT6_9BURK</name>
<dbReference type="InterPro" id="IPR002850">
    <property type="entry name" value="PIN_toxin-like"/>
</dbReference>
<dbReference type="RefSeq" id="WP_100380271.1">
    <property type="nucleotide sequence ID" value="NZ_CBCSBW010000007.1"/>
</dbReference>
<sequence length="138" mass="15600">MQSLVLDTNVLLDIFVFEDTRAANLKQALLSFSIRAIASQKTLEEFADVISRPLFKLTGSQQQSFMNQWQSIAEQQDDTFLAIAPWHCEDPDDQIFLNLAHQFRPSILISKDKALLKLASHALKDGIIITSDYNAFIS</sequence>
<dbReference type="InterPro" id="IPR029060">
    <property type="entry name" value="PIN-like_dom_sf"/>
</dbReference>
<accession>A0A2M8VIT6</accession>
<organism evidence="2 3">
    <name type="scientific">Polynucleobacter brandtiae</name>
    <dbReference type="NCBI Taxonomy" id="1938816"/>
    <lineage>
        <taxon>Bacteria</taxon>
        <taxon>Pseudomonadati</taxon>
        <taxon>Pseudomonadota</taxon>
        <taxon>Betaproteobacteria</taxon>
        <taxon>Burkholderiales</taxon>
        <taxon>Burkholderiaceae</taxon>
        <taxon>Polynucleobacter</taxon>
    </lineage>
</organism>